<dbReference type="EMBL" id="LAZR01007589">
    <property type="protein sequence ID" value="KKM84297.1"/>
    <property type="molecule type" value="Genomic_DNA"/>
</dbReference>
<proteinExistence type="predicted"/>
<dbReference type="AlphaFoldDB" id="A0A0F9NSP3"/>
<evidence type="ECO:0000313" key="1">
    <source>
        <dbReference type="EMBL" id="KKM84297.1"/>
    </source>
</evidence>
<comment type="caution">
    <text evidence="1">The sequence shown here is derived from an EMBL/GenBank/DDBJ whole genome shotgun (WGS) entry which is preliminary data.</text>
</comment>
<sequence length="70" mass="7981">METRWGDLQKSDIEFLVSKFHDELPSFFAHCLAAEGDTDSCKTCIYKAGCDKYFEPLAEGLKRFLEIGEV</sequence>
<organism evidence="1">
    <name type="scientific">marine sediment metagenome</name>
    <dbReference type="NCBI Taxonomy" id="412755"/>
    <lineage>
        <taxon>unclassified sequences</taxon>
        <taxon>metagenomes</taxon>
        <taxon>ecological metagenomes</taxon>
    </lineage>
</organism>
<protein>
    <submittedName>
        <fullName evidence="1">Uncharacterized protein</fullName>
    </submittedName>
</protein>
<gene>
    <name evidence="1" type="ORF">LCGC14_1300600</name>
</gene>
<name>A0A0F9NSP3_9ZZZZ</name>
<reference evidence="1" key="1">
    <citation type="journal article" date="2015" name="Nature">
        <title>Complex archaea that bridge the gap between prokaryotes and eukaryotes.</title>
        <authorList>
            <person name="Spang A."/>
            <person name="Saw J.H."/>
            <person name="Jorgensen S.L."/>
            <person name="Zaremba-Niedzwiedzka K."/>
            <person name="Martijn J."/>
            <person name="Lind A.E."/>
            <person name="van Eijk R."/>
            <person name="Schleper C."/>
            <person name="Guy L."/>
            <person name="Ettema T.J."/>
        </authorList>
    </citation>
    <scope>NUCLEOTIDE SEQUENCE</scope>
</reference>
<accession>A0A0F9NSP3</accession>